<evidence type="ECO:0000313" key="3">
    <source>
        <dbReference type="EMBL" id="SVA49028.1"/>
    </source>
</evidence>
<feature type="transmembrane region" description="Helical" evidence="1">
    <location>
        <begin position="349"/>
        <end position="371"/>
    </location>
</feature>
<proteinExistence type="predicted"/>
<feature type="transmembrane region" description="Helical" evidence="1">
    <location>
        <begin position="56"/>
        <end position="73"/>
    </location>
</feature>
<sequence>MNLRPLLSVSTWFSVGARRRPEGIYYWVFTPFAVAVGLYVISAATFIIIAPWTLTVLFFSGIAALGFLTTGAFEHSISTRPTVIDIVLALLSVAVGIYFGFQASEIVERIVLLDELTTWNIFFGTLVFVLTLEVTRRSTGLGLTALVLIFVFYNLWGDQLSGVLQHGKIDYAHFIEITVFTTDGIFGLPLRVAATYAFMFVMFGTLLQACKGGEFFFNFAAAIAGRHPGGPAKVAVISSGMYGMVSGSPTSDVVTTGSITIPIMRRLGYRGAHAGAIEVAASTGGSIVPPVLGTAAFIMVDFAGVEYRDIAIAALIPAILYYVSIYSQVHFSSLRLGLGSLSEEQIPRFIATMRNGGLFFVPLIVLTVALLKGYTPTMVGVFGSFTVLVVAMLKSETRIGLLNLFNVLSETCYRMVPVAGACAAAGLVIGGITMTGLAGKFAHVVYGITDAQMLPTLALTAVVTIVLGMGMPTPSAYILAAALMTPILTKLGIPTMGAHMFVLYYAVMSALTPPVAVAAYAASSIAEDNPLYIALLAVKFALAAFIIPFAFIFGPELLMVGAATSILFSLATAIVGLIVIASAVEGYFTEPLSFVTRIILAIGGLALVAPNIL</sequence>
<feature type="transmembrane region" description="Helical" evidence="1">
    <location>
        <begin position="415"/>
        <end position="439"/>
    </location>
</feature>
<keyword evidence="1" id="KW-1133">Transmembrane helix</keyword>
<dbReference type="AlphaFoldDB" id="A0A381WAI6"/>
<dbReference type="NCBIfam" id="TIGR02123">
    <property type="entry name" value="TRAP_fused"/>
    <property type="match status" value="1"/>
</dbReference>
<feature type="transmembrane region" description="Helical" evidence="1">
    <location>
        <begin position="566"/>
        <end position="588"/>
    </location>
</feature>
<feature type="transmembrane region" description="Helical" evidence="1">
    <location>
        <begin position="116"/>
        <end position="132"/>
    </location>
</feature>
<feature type="transmembrane region" description="Helical" evidence="1">
    <location>
        <begin position="139"/>
        <end position="156"/>
    </location>
</feature>
<feature type="transmembrane region" description="Helical" evidence="1">
    <location>
        <begin position="188"/>
        <end position="207"/>
    </location>
</feature>
<feature type="transmembrane region" description="Helical" evidence="1">
    <location>
        <begin position="378"/>
        <end position="395"/>
    </location>
</feature>
<feature type="transmembrane region" description="Helical" evidence="1">
    <location>
        <begin position="82"/>
        <end position="101"/>
    </location>
</feature>
<feature type="transmembrane region" description="Helical" evidence="1">
    <location>
        <begin position="24"/>
        <end position="50"/>
    </location>
</feature>
<feature type="transmembrane region" description="Helical" evidence="1">
    <location>
        <begin position="594"/>
        <end position="612"/>
    </location>
</feature>
<feature type="non-terminal residue" evidence="3">
    <location>
        <position position="613"/>
    </location>
</feature>
<feature type="transmembrane region" description="Helical" evidence="1">
    <location>
        <begin position="502"/>
        <end position="525"/>
    </location>
</feature>
<feature type="transmembrane region" description="Helical" evidence="1">
    <location>
        <begin position="451"/>
        <end position="470"/>
    </location>
</feature>
<feature type="transmembrane region" description="Helical" evidence="1">
    <location>
        <begin position="310"/>
        <end position="329"/>
    </location>
</feature>
<keyword evidence="1" id="KW-0472">Membrane</keyword>
<dbReference type="EMBL" id="UINC01011075">
    <property type="protein sequence ID" value="SVA49028.1"/>
    <property type="molecule type" value="Genomic_DNA"/>
</dbReference>
<dbReference type="InterPro" id="IPR010656">
    <property type="entry name" value="DctM"/>
</dbReference>
<name>A0A381WAI6_9ZZZZ</name>
<keyword evidence="1" id="KW-0812">Transmembrane</keyword>
<reference evidence="3" key="1">
    <citation type="submission" date="2018-05" db="EMBL/GenBank/DDBJ databases">
        <authorList>
            <person name="Lanie J.A."/>
            <person name="Ng W.-L."/>
            <person name="Kazmierczak K.M."/>
            <person name="Andrzejewski T.M."/>
            <person name="Davidsen T.M."/>
            <person name="Wayne K.J."/>
            <person name="Tettelin H."/>
            <person name="Glass J.I."/>
            <person name="Rusch D."/>
            <person name="Podicherti R."/>
            <person name="Tsui H.-C.T."/>
            <person name="Winkler M.E."/>
        </authorList>
    </citation>
    <scope>NUCLEOTIDE SEQUENCE</scope>
</reference>
<gene>
    <name evidence="3" type="ORF">METZ01_LOCUS101882</name>
</gene>
<accession>A0A381WAI6</accession>
<dbReference type="PANTHER" id="PTHR43849:SF2">
    <property type="entry name" value="BLL3936 PROTEIN"/>
    <property type="match status" value="1"/>
</dbReference>
<dbReference type="Pfam" id="PF06808">
    <property type="entry name" value="DctM"/>
    <property type="match status" value="1"/>
</dbReference>
<feature type="transmembrane region" description="Helical" evidence="1">
    <location>
        <begin position="531"/>
        <end position="554"/>
    </location>
</feature>
<evidence type="ECO:0000259" key="2">
    <source>
        <dbReference type="Pfam" id="PF06808"/>
    </source>
</evidence>
<feature type="domain" description="TRAP C4-dicarboxylate transport system permease DctM subunit" evidence="2">
    <location>
        <begin position="126"/>
        <end position="562"/>
    </location>
</feature>
<dbReference type="InterPro" id="IPR011853">
    <property type="entry name" value="TRAP_DctM-Dct_fused"/>
</dbReference>
<protein>
    <recommendedName>
        <fullName evidence="2">TRAP C4-dicarboxylate transport system permease DctM subunit domain-containing protein</fullName>
    </recommendedName>
</protein>
<dbReference type="PANTHER" id="PTHR43849">
    <property type="entry name" value="BLL3936 PROTEIN"/>
    <property type="match status" value="1"/>
</dbReference>
<organism evidence="3">
    <name type="scientific">marine metagenome</name>
    <dbReference type="NCBI Taxonomy" id="408172"/>
    <lineage>
        <taxon>unclassified sequences</taxon>
        <taxon>metagenomes</taxon>
        <taxon>ecological metagenomes</taxon>
    </lineage>
</organism>
<evidence type="ECO:0000256" key="1">
    <source>
        <dbReference type="SAM" id="Phobius"/>
    </source>
</evidence>